<dbReference type="InterPro" id="IPR003726">
    <property type="entry name" value="HCY_dom"/>
</dbReference>
<evidence type="ECO:0000313" key="8">
    <source>
        <dbReference type="Proteomes" id="UP001527866"/>
    </source>
</evidence>
<protein>
    <submittedName>
        <fullName evidence="7">Homocysteine S-methyltransferase</fullName>
        <ecNumber evidence="7">2.1.1.10</ecNumber>
    </submittedName>
</protein>
<dbReference type="Gene3D" id="3.20.20.330">
    <property type="entry name" value="Homocysteine-binding-like domain"/>
    <property type="match status" value="1"/>
</dbReference>
<dbReference type="Proteomes" id="UP001527866">
    <property type="component" value="Unassembled WGS sequence"/>
</dbReference>
<keyword evidence="2 5" id="KW-0808">Transferase</keyword>
<dbReference type="EC" id="2.1.1.10" evidence="7"/>
<dbReference type="SUPFAM" id="SSF82282">
    <property type="entry name" value="Homocysteine S-methyltransferase"/>
    <property type="match status" value="1"/>
</dbReference>
<feature type="binding site" evidence="5">
    <location>
        <position position="281"/>
    </location>
    <ligand>
        <name>Zn(2+)</name>
        <dbReference type="ChEBI" id="CHEBI:29105"/>
    </ligand>
</feature>
<feature type="binding site" evidence="5">
    <location>
        <position position="216"/>
    </location>
    <ligand>
        <name>Zn(2+)</name>
        <dbReference type="ChEBI" id="CHEBI:29105"/>
    </ligand>
</feature>
<keyword evidence="8" id="KW-1185">Reference proteome</keyword>
<dbReference type="PANTHER" id="PTHR46015:SF1">
    <property type="entry name" value="HOMOCYSTEINE S-METHYLTRANSFERASE-LIKE ISOFORM 1"/>
    <property type="match status" value="1"/>
</dbReference>
<proteinExistence type="predicted"/>
<evidence type="ECO:0000256" key="2">
    <source>
        <dbReference type="ARBA" id="ARBA00022679"/>
    </source>
</evidence>
<feature type="binding site" evidence="5">
    <location>
        <position position="282"/>
    </location>
    <ligand>
        <name>Zn(2+)</name>
        <dbReference type="ChEBI" id="CHEBI:29105"/>
    </ligand>
</feature>
<reference evidence="7 8" key="1">
    <citation type="submission" date="2023-01" db="EMBL/GenBank/DDBJ databases">
        <title>Draft genome sequence of Nocardiopsis sp. RSe5-2 isolated from halophytes.</title>
        <authorList>
            <person name="Duangmal K."/>
            <person name="Chantavorakit T."/>
        </authorList>
    </citation>
    <scope>NUCLEOTIDE SEQUENCE [LARGE SCALE GENOMIC DNA]</scope>
    <source>
        <strain evidence="7 8">RSe5-2</strain>
    </source>
</reference>
<dbReference type="PROSITE" id="PS50970">
    <property type="entry name" value="HCY"/>
    <property type="match status" value="1"/>
</dbReference>
<dbReference type="NCBIfam" id="NF007020">
    <property type="entry name" value="PRK09485.1"/>
    <property type="match status" value="1"/>
</dbReference>
<evidence type="ECO:0000256" key="3">
    <source>
        <dbReference type="ARBA" id="ARBA00022723"/>
    </source>
</evidence>
<dbReference type="PIRSF" id="PIRSF037505">
    <property type="entry name" value="Betaine_HMT"/>
    <property type="match status" value="1"/>
</dbReference>
<keyword evidence="1 5" id="KW-0489">Methyltransferase</keyword>
<comment type="cofactor">
    <cofactor evidence="5">
        <name>Zn(2+)</name>
        <dbReference type="ChEBI" id="CHEBI:29105"/>
    </cofactor>
</comment>
<evidence type="ECO:0000256" key="1">
    <source>
        <dbReference type="ARBA" id="ARBA00022603"/>
    </source>
</evidence>
<evidence type="ECO:0000256" key="4">
    <source>
        <dbReference type="ARBA" id="ARBA00022833"/>
    </source>
</evidence>
<dbReference type="InterPro" id="IPR051486">
    <property type="entry name" value="Hcy_S-methyltransferase"/>
</dbReference>
<organism evidence="7 8">
    <name type="scientific">Nocardiopsis endophytica</name>
    <dbReference type="NCBI Taxonomy" id="3018445"/>
    <lineage>
        <taxon>Bacteria</taxon>
        <taxon>Bacillati</taxon>
        <taxon>Actinomycetota</taxon>
        <taxon>Actinomycetes</taxon>
        <taxon>Streptosporangiales</taxon>
        <taxon>Nocardiopsidaceae</taxon>
        <taxon>Nocardiopsis</taxon>
    </lineage>
</organism>
<name>A0ABT4TZP5_9ACTN</name>
<comment type="caution">
    <text evidence="7">The sequence shown here is derived from an EMBL/GenBank/DDBJ whole genome shotgun (WGS) entry which is preliminary data.</text>
</comment>
<dbReference type="InterPro" id="IPR017226">
    <property type="entry name" value="BHMT-like"/>
</dbReference>
<dbReference type="GO" id="GO:0032259">
    <property type="term" value="P:methylation"/>
    <property type="evidence" value="ECO:0007669"/>
    <property type="project" value="UniProtKB-KW"/>
</dbReference>
<sequence>MEALLRDRDTVVLDGGLATRLEEYGCDLSGGLWSARLLADAPDLVRRVHRDFFDAGADVAVSASYQASFTGFAERGIGRDEAAALMLRSVRLAEQARDEAGGGLVAAGIGPYGAALADGSEYTGDYGLDADALADWHRERWHLLAGSGADLLACETVPSFEEARALASLMEESPEVPVWVSFSGRDGAHISDGTPIADCAALFADRPQVVAVGVNCTAPRHVSSLVAAAVAASGRPGAAYPNSGEAWDAQARAWTGPADPEEFASGADDWRSAGARLIGGCCRTGPGHIRRIRARIG</sequence>
<dbReference type="RefSeq" id="WP_270684164.1">
    <property type="nucleotide sequence ID" value="NZ_JAQFWQ010000011.1"/>
</dbReference>
<keyword evidence="3 5" id="KW-0479">Metal-binding</keyword>
<dbReference type="EMBL" id="JAQFWQ010000011">
    <property type="protein sequence ID" value="MDA2810174.1"/>
    <property type="molecule type" value="Genomic_DNA"/>
</dbReference>
<dbReference type="GO" id="GO:0008168">
    <property type="term" value="F:methyltransferase activity"/>
    <property type="evidence" value="ECO:0007669"/>
    <property type="project" value="UniProtKB-KW"/>
</dbReference>
<dbReference type="PANTHER" id="PTHR46015">
    <property type="entry name" value="ZGC:172121"/>
    <property type="match status" value="1"/>
</dbReference>
<dbReference type="Pfam" id="PF02574">
    <property type="entry name" value="S-methyl_trans"/>
    <property type="match status" value="1"/>
</dbReference>
<evidence type="ECO:0000313" key="7">
    <source>
        <dbReference type="EMBL" id="MDA2810174.1"/>
    </source>
</evidence>
<accession>A0ABT4TZP5</accession>
<feature type="domain" description="Hcy-binding" evidence="6">
    <location>
        <begin position="1"/>
        <end position="296"/>
    </location>
</feature>
<evidence type="ECO:0000256" key="5">
    <source>
        <dbReference type="PROSITE-ProRule" id="PRU00333"/>
    </source>
</evidence>
<keyword evidence="4 5" id="KW-0862">Zinc</keyword>
<dbReference type="InterPro" id="IPR036589">
    <property type="entry name" value="HCY_dom_sf"/>
</dbReference>
<gene>
    <name evidence="7" type="primary">mmuM</name>
    <name evidence="7" type="ORF">O4J56_05945</name>
</gene>
<evidence type="ECO:0000259" key="6">
    <source>
        <dbReference type="PROSITE" id="PS50970"/>
    </source>
</evidence>